<evidence type="ECO:0000313" key="3">
    <source>
        <dbReference type="Proteomes" id="UP001445335"/>
    </source>
</evidence>
<dbReference type="PANTHER" id="PTHR46567:SF1">
    <property type="entry name" value="MEDIATOR OF RNA POLYMERASE II TRANSCRIPTION SUBUNIT 12"/>
    <property type="match status" value="1"/>
</dbReference>
<name>A0AAW1RMI7_9CHLO</name>
<gene>
    <name evidence="2" type="ORF">WJX81_003856</name>
</gene>
<dbReference type="PANTHER" id="PTHR46567">
    <property type="entry name" value="MEDIATOR OF RNA POLYMERASE II TRANSCRIPTION SUBUNIT 12"/>
    <property type="match status" value="1"/>
</dbReference>
<dbReference type="EMBL" id="JALJOU010000030">
    <property type="protein sequence ID" value="KAK9835009.1"/>
    <property type="molecule type" value="Genomic_DNA"/>
</dbReference>
<organism evidence="2 3">
    <name type="scientific">Elliptochloris bilobata</name>
    <dbReference type="NCBI Taxonomy" id="381761"/>
    <lineage>
        <taxon>Eukaryota</taxon>
        <taxon>Viridiplantae</taxon>
        <taxon>Chlorophyta</taxon>
        <taxon>core chlorophytes</taxon>
        <taxon>Trebouxiophyceae</taxon>
        <taxon>Trebouxiophyceae incertae sedis</taxon>
        <taxon>Elliptochloris clade</taxon>
        <taxon>Elliptochloris</taxon>
    </lineage>
</organism>
<dbReference type="AlphaFoldDB" id="A0AAW1RMI7"/>
<dbReference type="Proteomes" id="UP001445335">
    <property type="component" value="Unassembled WGS sequence"/>
</dbReference>
<proteinExistence type="predicted"/>
<keyword evidence="3" id="KW-1185">Reference proteome</keyword>
<accession>A0AAW1RMI7</accession>
<comment type="caution">
    <text evidence="2">The sequence shown here is derived from an EMBL/GenBank/DDBJ whole genome shotgun (WGS) entry which is preliminary data.</text>
</comment>
<evidence type="ECO:0000313" key="2">
    <source>
        <dbReference type="EMBL" id="KAK9835009.1"/>
    </source>
</evidence>
<reference evidence="2 3" key="1">
    <citation type="journal article" date="2024" name="Nat. Commun.">
        <title>Phylogenomics reveals the evolutionary origins of lichenization in chlorophyte algae.</title>
        <authorList>
            <person name="Puginier C."/>
            <person name="Libourel C."/>
            <person name="Otte J."/>
            <person name="Skaloud P."/>
            <person name="Haon M."/>
            <person name="Grisel S."/>
            <person name="Petersen M."/>
            <person name="Berrin J.G."/>
            <person name="Delaux P.M."/>
            <person name="Dal Grande F."/>
            <person name="Keller J."/>
        </authorList>
    </citation>
    <scope>NUCLEOTIDE SEQUENCE [LARGE SCALE GENOMIC DNA]</scope>
    <source>
        <strain evidence="2 3">SAG 245.80</strain>
    </source>
</reference>
<evidence type="ECO:0000256" key="1">
    <source>
        <dbReference type="SAM" id="SignalP"/>
    </source>
</evidence>
<feature type="chain" id="PRO_5043788736" evidence="1">
    <location>
        <begin position="28"/>
        <end position="185"/>
    </location>
</feature>
<protein>
    <submittedName>
        <fullName evidence="2">Uncharacterized protein</fullName>
    </submittedName>
</protein>
<keyword evidence="1" id="KW-0732">Signal</keyword>
<sequence>MGPPAGVQAAVWLRLAVLLPLLPVVYADREPDAGRNLRARLATALLRILVSPAAEAAAAAEERAGESLFERVAAVQHALLGGTWAAWLRGDQDKLREVAVFPGLRALQAELDAAPLPPAVRRAIQATIPVLPPPRMLAPPAAPRPLGGHARAEPLATGPATDCVPCTLLALDEQVLKGAGMSARV</sequence>
<feature type="signal peptide" evidence="1">
    <location>
        <begin position="1"/>
        <end position="27"/>
    </location>
</feature>